<dbReference type="Gramene" id="KGN62679">
    <property type="protein sequence ID" value="KGN62679"/>
    <property type="gene ID" value="Csa_2G368800"/>
</dbReference>
<evidence type="ECO:0000313" key="3">
    <source>
        <dbReference type="Proteomes" id="UP000029981"/>
    </source>
</evidence>
<dbReference type="OMA" id="WSPLIWR"/>
<reference evidence="2 3" key="4">
    <citation type="journal article" date="2011" name="BMC Genomics">
        <title>RNA-Seq improves annotation of protein-coding genes in the cucumber genome.</title>
        <authorList>
            <person name="Li Z."/>
            <person name="Zhang Z."/>
            <person name="Yan P."/>
            <person name="Huang S."/>
            <person name="Fei Z."/>
            <person name="Lin K."/>
        </authorList>
    </citation>
    <scope>NUCLEOTIDE SEQUENCE [LARGE SCALE GENOMIC DNA]</scope>
    <source>
        <strain evidence="3">cv. 9930</strain>
    </source>
</reference>
<feature type="transmembrane region" description="Helical" evidence="1">
    <location>
        <begin position="104"/>
        <end position="125"/>
    </location>
</feature>
<gene>
    <name evidence="2" type="ORF">Csa_2G368800</name>
</gene>
<keyword evidence="1" id="KW-0472">Membrane</keyword>
<keyword evidence="3" id="KW-1185">Reference proteome</keyword>
<dbReference type="PANTHER" id="PTHR33306:SF40">
    <property type="entry name" value="EXPRESSED PROTEIN"/>
    <property type="match status" value="1"/>
</dbReference>
<evidence type="ECO:0000256" key="1">
    <source>
        <dbReference type="SAM" id="Phobius"/>
    </source>
</evidence>
<dbReference type="STRING" id="3659.A0A0A0LNS9"/>
<reference evidence="2 3" key="2">
    <citation type="journal article" date="2009" name="PLoS ONE">
        <title>An integrated genetic and cytogenetic map of the cucumber genome.</title>
        <authorList>
            <person name="Ren Y."/>
            <person name="Zhang Z."/>
            <person name="Liu J."/>
            <person name="Staub J.E."/>
            <person name="Han Y."/>
            <person name="Cheng Z."/>
            <person name="Li X."/>
            <person name="Lu J."/>
            <person name="Miao H."/>
            <person name="Kang H."/>
            <person name="Xie B."/>
            <person name="Gu X."/>
            <person name="Wang X."/>
            <person name="Du Y."/>
            <person name="Jin W."/>
            <person name="Huang S."/>
        </authorList>
    </citation>
    <scope>NUCLEOTIDE SEQUENCE [LARGE SCALE GENOMIC DNA]</scope>
    <source>
        <strain evidence="3">cv. 9930</strain>
    </source>
</reference>
<dbReference type="Proteomes" id="UP000029981">
    <property type="component" value="Chromosome 2"/>
</dbReference>
<proteinExistence type="predicted"/>
<keyword evidence="1" id="KW-0812">Transmembrane</keyword>
<dbReference type="PANTHER" id="PTHR33306">
    <property type="entry name" value="EXPRESSED PROTEIN-RELATED-RELATED"/>
    <property type="match status" value="1"/>
</dbReference>
<reference evidence="2 3" key="1">
    <citation type="journal article" date="2009" name="Nat. Genet.">
        <title>The genome of the cucumber, Cucumis sativus L.</title>
        <authorList>
            <person name="Huang S."/>
            <person name="Li R."/>
            <person name="Zhang Z."/>
            <person name="Li L."/>
            <person name="Gu X."/>
            <person name="Fan W."/>
            <person name="Lucas W.J."/>
            <person name="Wang X."/>
            <person name="Xie B."/>
            <person name="Ni P."/>
            <person name="Ren Y."/>
            <person name="Zhu H."/>
            <person name="Li J."/>
            <person name="Lin K."/>
            <person name="Jin W."/>
            <person name="Fei Z."/>
            <person name="Li G."/>
            <person name="Staub J."/>
            <person name="Kilian A."/>
            <person name="van der Vossen E.A."/>
            <person name="Wu Y."/>
            <person name="Guo J."/>
            <person name="He J."/>
            <person name="Jia Z."/>
            <person name="Ren Y."/>
            <person name="Tian G."/>
            <person name="Lu Y."/>
            <person name="Ruan J."/>
            <person name="Qian W."/>
            <person name="Wang M."/>
            <person name="Huang Q."/>
            <person name="Li B."/>
            <person name="Xuan Z."/>
            <person name="Cao J."/>
            <person name="Asan"/>
            <person name="Wu Z."/>
            <person name="Zhang J."/>
            <person name="Cai Q."/>
            <person name="Bai Y."/>
            <person name="Zhao B."/>
            <person name="Han Y."/>
            <person name="Li Y."/>
            <person name="Li X."/>
            <person name="Wang S."/>
            <person name="Shi Q."/>
            <person name="Liu S."/>
            <person name="Cho W.K."/>
            <person name="Kim J.Y."/>
            <person name="Xu Y."/>
            <person name="Heller-Uszynska K."/>
            <person name="Miao H."/>
            <person name="Cheng Z."/>
            <person name="Zhang S."/>
            <person name="Wu J."/>
            <person name="Yang Y."/>
            <person name="Kang H."/>
            <person name="Li M."/>
            <person name="Liang H."/>
            <person name="Ren X."/>
            <person name="Shi Z."/>
            <person name="Wen M."/>
            <person name="Jian M."/>
            <person name="Yang H."/>
            <person name="Zhang G."/>
            <person name="Yang Z."/>
            <person name="Chen R."/>
            <person name="Liu S."/>
            <person name="Li J."/>
            <person name="Ma L."/>
            <person name="Liu H."/>
            <person name="Zhou Y."/>
            <person name="Zhao J."/>
            <person name="Fang X."/>
            <person name="Li G."/>
            <person name="Fang L."/>
            <person name="Li Y."/>
            <person name="Liu D."/>
            <person name="Zheng H."/>
            <person name="Zhang Y."/>
            <person name="Qin N."/>
            <person name="Li Z."/>
            <person name="Yang G."/>
            <person name="Yang S."/>
            <person name="Bolund L."/>
            <person name="Kristiansen K."/>
            <person name="Zheng H."/>
            <person name="Li S."/>
            <person name="Zhang X."/>
            <person name="Yang H."/>
            <person name="Wang J."/>
            <person name="Sun R."/>
            <person name="Zhang B."/>
            <person name="Jiang S."/>
            <person name="Wang J."/>
            <person name="Du Y."/>
            <person name="Li S."/>
        </authorList>
    </citation>
    <scope>NUCLEOTIDE SEQUENCE [LARGE SCALE GENOMIC DNA]</scope>
    <source>
        <strain evidence="3">cv. 9930</strain>
    </source>
</reference>
<feature type="transmembrane region" description="Helical" evidence="1">
    <location>
        <begin position="32"/>
        <end position="51"/>
    </location>
</feature>
<protein>
    <submittedName>
        <fullName evidence="2">Uncharacterized protein</fullName>
    </submittedName>
</protein>
<evidence type="ECO:0000313" key="2">
    <source>
        <dbReference type="EMBL" id="KGN62679.1"/>
    </source>
</evidence>
<dbReference type="AlphaFoldDB" id="A0A0A0LNS9"/>
<name>A0A0A0LNS9_CUCSA</name>
<reference evidence="2 3" key="3">
    <citation type="journal article" date="2010" name="BMC Genomics">
        <title>Transcriptome sequencing and comparative analysis of cucumber flowers with different sex types.</title>
        <authorList>
            <person name="Guo S."/>
            <person name="Zheng Y."/>
            <person name="Joung J.G."/>
            <person name="Liu S."/>
            <person name="Zhang Z."/>
            <person name="Crasta O.R."/>
            <person name="Sobral B.W."/>
            <person name="Xu Y."/>
            <person name="Huang S."/>
            <person name="Fei Z."/>
        </authorList>
    </citation>
    <scope>NUCLEOTIDE SEQUENCE [LARGE SCALE GENOMIC DNA]</scope>
    <source>
        <strain evidence="3">cv. 9930</strain>
    </source>
</reference>
<keyword evidence="1" id="KW-1133">Transmembrane helix</keyword>
<sequence length="143" mass="16357">MGWLIRERRGPAWKQGWAEQALSSITPPPRPLLAILGILVILLSVSSYSSYRSQVKKTRINFKLFFLLLPLVFVFVGNSIVRYGRLVIITPRTKLEPVYVTEGAASASPWGAAVLLVVLLVLLSYQPYFHSKWFPAIWRPYYY</sequence>
<accession>A0A0A0LNS9</accession>
<dbReference type="OrthoDB" id="1935034at2759"/>
<organism evidence="2 3">
    <name type="scientific">Cucumis sativus</name>
    <name type="common">Cucumber</name>
    <dbReference type="NCBI Taxonomy" id="3659"/>
    <lineage>
        <taxon>Eukaryota</taxon>
        <taxon>Viridiplantae</taxon>
        <taxon>Streptophyta</taxon>
        <taxon>Embryophyta</taxon>
        <taxon>Tracheophyta</taxon>
        <taxon>Spermatophyta</taxon>
        <taxon>Magnoliopsida</taxon>
        <taxon>eudicotyledons</taxon>
        <taxon>Gunneridae</taxon>
        <taxon>Pentapetalae</taxon>
        <taxon>rosids</taxon>
        <taxon>fabids</taxon>
        <taxon>Cucurbitales</taxon>
        <taxon>Cucurbitaceae</taxon>
        <taxon>Benincaseae</taxon>
        <taxon>Cucumis</taxon>
    </lineage>
</organism>
<feature type="transmembrane region" description="Helical" evidence="1">
    <location>
        <begin position="63"/>
        <end position="84"/>
    </location>
</feature>
<dbReference type="EMBL" id="CM002923">
    <property type="protein sequence ID" value="KGN62679.1"/>
    <property type="molecule type" value="Genomic_DNA"/>
</dbReference>